<accession>A0A4R9ALI2</accession>
<dbReference type="SUPFAM" id="SSF161098">
    <property type="entry name" value="MetI-like"/>
    <property type="match status" value="1"/>
</dbReference>
<dbReference type="GO" id="GO:0055085">
    <property type="term" value="P:transmembrane transport"/>
    <property type="evidence" value="ECO:0007669"/>
    <property type="project" value="InterPro"/>
</dbReference>
<sequence>MVWLWDNLDLVLGLTADHVRLSIIPIVVGFIVCIPFGWLANRYTAARTVLLTLGGVLFTIPSLALFVMLPAILGTRILDEANVVVALCIYAVAVMVRGAADAFASVSRDVISSSTAVGFSAVSRFWTVEFPLAGPVLLASLRVVSVSTVSLLSVGSLIGVQSLGYLFVNGYQRDFPEEIVIGIGFTVLVAVVFDTVLVLLGRLLMPWTRRAPRRRAVTAIAAEVTA</sequence>
<keyword evidence="3 6" id="KW-0812">Transmembrane</keyword>
<dbReference type="PROSITE" id="PS50928">
    <property type="entry name" value="ABC_TM1"/>
    <property type="match status" value="1"/>
</dbReference>
<keyword evidence="2 6" id="KW-0813">Transport</keyword>
<comment type="similarity">
    <text evidence="6">Belongs to the binding-protein-dependent transport system permease family.</text>
</comment>
<dbReference type="InterPro" id="IPR051204">
    <property type="entry name" value="ABC_transp_perm/SBD"/>
</dbReference>
<reference evidence="8 9" key="1">
    <citation type="submission" date="2019-03" db="EMBL/GenBank/DDBJ databases">
        <title>Genomics of glacier-inhabiting Cryobacterium strains.</title>
        <authorList>
            <person name="Liu Q."/>
            <person name="Xin Y.-H."/>
        </authorList>
    </citation>
    <scope>NUCLEOTIDE SEQUENCE [LARGE SCALE GENOMIC DNA]</scope>
    <source>
        <strain evidence="8 9">Sr36</strain>
    </source>
</reference>
<dbReference type="CDD" id="cd06261">
    <property type="entry name" value="TM_PBP2"/>
    <property type="match status" value="1"/>
</dbReference>
<evidence type="ECO:0000313" key="9">
    <source>
        <dbReference type="Proteomes" id="UP000298154"/>
    </source>
</evidence>
<dbReference type="RefSeq" id="WP_134555966.1">
    <property type="nucleotide sequence ID" value="NZ_SOHK01000015.1"/>
</dbReference>
<feature type="transmembrane region" description="Helical" evidence="6">
    <location>
        <begin position="48"/>
        <end position="69"/>
    </location>
</feature>
<dbReference type="InterPro" id="IPR000515">
    <property type="entry name" value="MetI-like"/>
</dbReference>
<evidence type="ECO:0000256" key="6">
    <source>
        <dbReference type="RuleBase" id="RU363032"/>
    </source>
</evidence>
<protein>
    <submittedName>
        <fullName evidence="8">ABC transporter permease subunit</fullName>
    </submittedName>
</protein>
<evidence type="ECO:0000313" key="8">
    <source>
        <dbReference type="EMBL" id="TFD65212.1"/>
    </source>
</evidence>
<evidence type="ECO:0000256" key="4">
    <source>
        <dbReference type="ARBA" id="ARBA00022989"/>
    </source>
</evidence>
<evidence type="ECO:0000256" key="5">
    <source>
        <dbReference type="ARBA" id="ARBA00023136"/>
    </source>
</evidence>
<dbReference type="AlphaFoldDB" id="A0A4R9ALI2"/>
<evidence type="ECO:0000256" key="3">
    <source>
        <dbReference type="ARBA" id="ARBA00022692"/>
    </source>
</evidence>
<evidence type="ECO:0000256" key="1">
    <source>
        <dbReference type="ARBA" id="ARBA00004141"/>
    </source>
</evidence>
<organism evidence="8 9">
    <name type="scientific">Cryobacterium ruanii</name>
    <dbReference type="NCBI Taxonomy" id="1259197"/>
    <lineage>
        <taxon>Bacteria</taxon>
        <taxon>Bacillati</taxon>
        <taxon>Actinomycetota</taxon>
        <taxon>Actinomycetes</taxon>
        <taxon>Micrococcales</taxon>
        <taxon>Microbacteriaceae</taxon>
        <taxon>Cryobacterium</taxon>
    </lineage>
</organism>
<name>A0A4R9ALI2_9MICO</name>
<dbReference type="GO" id="GO:0031460">
    <property type="term" value="P:glycine betaine transport"/>
    <property type="evidence" value="ECO:0007669"/>
    <property type="project" value="TreeGrafter"/>
</dbReference>
<evidence type="ECO:0000256" key="2">
    <source>
        <dbReference type="ARBA" id="ARBA00022448"/>
    </source>
</evidence>
<dbReference type="PANTHER" id="PTHR30177">
    <property type="entry name" value="GLYCINE BETAINE/L-PROLINE TRANSPORT SYSTEM PERMEASE PROTEIN PROW"/>
    <property type="match status" value="1"/>
</dbReference>
<feature type="domain" description="ABC transmembrane type-1" evidence="7">
    <location>
        <begin position="15"/>
        <end position="204"/>
    </location>
</feature>
<dbReference type="Gene3D" id="1.10.3720.10">
    <property type="entry name" value="MetI-like"/>
    <property type="match status" value="1"/>
</dbReference>
<feature type="transmembrane region" description="Helical" evidence="6">
    <location>
        <begin position="20"/>
        <end position="41"/>
    </location>
</feature>
<feature type="transmembrane region" description="Helical" evidence="6">
    <location>
        <begin position="179"/>
        <end position="205"/>
    </location>
</feature>
<feature type="transmembrane region" description="Helical" evidence="6">
    <location>
        <begin position="81"/>
        <end position="100"/>
    </location>
</feature>
<dbReference type="PANTHER" id="PTHR30177:SF4">
    <property type="entry name" value="OSMOPROTECTANT IMPORT PERMEASE PROTEIN OSMW"/>
    <property type="match status" value="1"/>
</dbReference>
<proteinExistence type="inferred from homology"/>
<dbReference type="GO" id="GO:0005886">
    <property type="term" value="C:plasma membrane"/>
    <property type="evidence" value="ECO:0007669"/>
    <property type="project" value="UniProtKB-SubCell"/>
</dbReference>
<feature type="transmembrane region" description="Helical" evidence="6">
    <location>
        <begin position="143"/>
        <end position="167"/>
    </location>
</feature>
<dbReference type="OrthoDB" id="3233284at2"/>
<comment type="caution">
    <text evidence="8">The sequence shown here is derived from an EMBL/GenBank/DDBJ whole genome shotgun (WGS) entry which is preliminary data.</text>
</comment>
<keyword evidence="5 6" id="KW-0472">Membrane</keyword>
<dbReference type="EMBL" id="SOHK01000015">
    <property type="protein sequence ID" value="TFD65212.1"/>
    <property type="molecule type" value="Genomic_DNA"/>
</dbReference>
<keyword evidence="4 6" id="KW-1133">Transmembrane helix</keyword>
<dbReference type="InterPro" id="IPR035906">
    <property type="entry name" value="MetI-like_sf"/>
</dbReference>
<gene>
    <name evidence="8" type="ORF">E3T47_10195</name>
</gene>
<keyword evidence="9" id="KW-1185">Reference proteome</keyword>
<evidence type="ECO:0000259" key="7">
    <source>
        <dbReference type="PROSITE" id="PS50928"/>
    </source>
</evidence>
<comment type="subcellular location">
    <subcellularLocation>
        <location evidence="6">Cell membrane</location>
        <topology evidence="6">Multi-pass membrane protein</topology>
    </subcellularLocation>
    <subcellularLocation>
        <location evidence="1">Membrane</location>
        <topology evidence="1">Multi-pass membrane protein</topology>
    </subcellularLocation>
</comment>
<dbReference type="Proteomes" id="UP000298154">
    <property type="component" value="Unassembled WGS sequence"/>
</dbReference>
<dbReference type="Pfam" id="PF00528">
    <property type="entry name" value="BPD_transp_1"/>
    <property type="match status" value="1"/>
</dbReference>